<proteinExistence type="predicted"/>
<dbReference type="EMBL" id="HBIJ01023258">
    <property type="protein sequence ID" value="CAE0374517.1"/>
    <property type="molecule type" value="Transcribed_RNA"/>
</dbReference>
<protein>
    <submittedName>
        <fullName evidence="1">Uncharacterized protein</fullName>
    </submittedName>
</protein>
<name>A0A7S3K4C5_9STRA</name>
<evidence type="ECO:0000313" key="1">
    <source>
        <dbReference type="EMBL" id="CAE0374517.1"/>
    </source>
</evidence>
<dbReference type="AlphaFoldDB" id="A0A7S3K4C5"/>
<organism evidence="1">
    <name type="scientific">Aureoumbra lagunensis</name>
    <dbReference type="NCBI Taxonomy" id="44058"/>
    <lineage>
        <taxon>Eukaryota</taxon>
        <taxon>Sar</taxon>
        <taxon>Stramenopiles</taxon>
        <taxon>Ochrophyta</taxon>
        <taxon>Pelagophyceae</taxon>
        <taxon>Pelagomonadales</taxon>
        <taxon>Aureoumbra</taxon>
    </lineage>
</organism>
<accession>A0A7S3K4C5</accession>
<gene>
    <name evidence="1" type="ORF">ALAG00032_LOCUS15320</name>
</gene>
<sequence>MANDEWDAIPSIDCIDEHLQDSFDFYSVRVPGVGRRVGLEDLSKLVWSVTRAAVSQSRCETIARGIIERDNENDTGYLTISQCERIIREIEMEECDKFIRNAEQFLKRAQLAEKREKNNNPANSSQNSTRLQLCFPGPLCCMPDPSPATTAVPVVKKS</sequence>
<reference evidence="1" key="1">
    <citation type="submission" date="2021-01" db="EMBL/GenBank/DDBJ databases">
        <authorList>
            <person name="Corre E."/>
            <person name="Pelletier E."/>
            <person name="Niang G."/>
            <person name="Scheremetjew M."/>
            <person name="Finn R."/>
            <person name="Kale V."/>
            <person name="Holt S."/>
            <person name="Cochrane G."/>
            <person name="Meng A."/>
            <person name="Brown T."/>
            <person name="Cohen L."/>
        </authorList>
    </citation>
    <scope>NUCLEOTIDE SEQUENCE</scope>
    <source>
        <strain evidence="1">CCMP1510</strain>
    </source>
</reference>